<dbReference type="PANTHER" id="PTHR38340:SF1">
    <property type="entry name" value="S-LAYER PROTEIN"/>
    <property type="match status" value="1"/>
</dbReference>
<evidence type="ECO:0000313" key="6">
    <source>
        <dbReference type="Proteomes" id="UP000709466"/>
    </source>
</evidence>
<gene>
    <name evidence="5" type="ORF">HCZ30_08615</name>
</gene>
<evidence type="ECO:0000313" key="5">
    <source>
        <dbReference type="EMBL" id="NIY72497.1"/>
    </source>
</evidence>
<dbReference type="Gene3D" id="2.170.16.10">
    <property type="entry name" value="Hedgehog/Intein (Hint) domain"/>
    <property type="match status" value="1"/>
</dbReference>
<accession>A0ABX0VZ91</accession>
<dbReference type="InterPro" id="IPR050557">
    <property type="entry name" value="RTX_toxin/Mannuronan_C5-epim"/>
</dbReference>
<feature type="domain" description="Hedgehog/Intein (Hint)" evidence="4">
    <location>
        <begin position="959"/>
        <end position="1097"/>
    </location>
</feature>
<sequence>MADITGFKLNNGSLGPYLNLKNATYDALEPIYSGNVTVYYVNSSGQTVATTVSGTYHVASTGEVVFVPSSSFPQNLVYVTLDDATRDYLNSIPKGDASNNTFNGSNDADYYWDGRGVEQASGGGNDVINTYGGNDRVFSGKGNDTINAGTGKDLVRAGGGNDRVIAGDGDDTVYGGAGQDTIFGGAGNDSIYGGAGQDSIDGGAGNDVIDAHTVGEKEYFSWTNFDQSGAQQDISGGFTQNTGSMNVTFTQKNDGVLQETKTYVGDSARSISPLYTENGEPYDPYSAVYIRGQGGENVSTSTLTFDAQDGSGLQDNVSNVNFRINDIDTAEFTDQVIIRAYDANGNPVYVDLTGASGHIVTDGTTATVTANNPSTTQWSGTGSVKVEIAGPVSRIEIEFNQVSGTGDQNAIYITDVHFETLPDTTIGDTVEGGLGQDTIYAGAGADWISGGNDADLIYAGDGADTIYGGAGNDRIFYGEGADTVYGGDGDDTIDDVGGYAHNTASTIYAGAGNDQVWGTSGGDSIDGGDGNDNLIGEVGADSIAGGAGNDYIDGGTQNDTLDGGTGDDRVYGGDGSDVFRLSDNFGHDTLVGGEGAEVDFGDAIDATGLSNGVTVDFSAPETGTISDGTNEADFSEIEALLLGAGDDTVLASDGADYVSTGAGSDYVDGGAGDDIFVIGNTLTGGADNSSDTIYFADGDGHDLIYGFASPQLQPDGTYYAQDKIDVSGMHDANGNPVNIWDVTVEDYGGNARLLFPNGESLTLYGVSPATMQDPVALLSVGIPDTDGTIEGSDGADVIDFDYAGDPDGDRVDHDDNFKGGERNADTIDAQGGDDIVYAGAGDDVVYGGGGADTIYGGAGADTLYGNTGDDDIYVGSGDSAYGQRGNDDLYVTDTGDEPADIHIYGGSEDDDGDGDTLYLGEMADMSTLVRNQNPDGSYSGSVQLKNGSTLTYDNIENIICFTPGTMILTPFGARAIETLEQGDLVITRDNGIQPIRWIQHRTVPAFDNFAPIRISKDALPTLERDLLVSPQHRMLLDGYLAELHFGDDEVLVTAKHMIDDAHVTVQQGGFVTYFHMMFDQHEIVYANGAASESFHPGEIGLSAVTDAAREELFGLFPELRASPDAYGDTARRCLKRHEAQLIMPAKPKLPAGIYAA</sequence>
<comment type="subcellular location">
    <subcellularLocation>
        <location evidence="1">Secreted</location>
    </subcellularLocation>
</comment>
<dbReference type="EMBL" id="JAATOP010000005">
    <property type="protein sequence ID" value="NIY72497.1"/>
    <property type="molecule type" value="Genomic_DNA"/>
</dbReference>
<dbReference type="InterPro" id="IPR028992">
    <property type="entry name" value="Hedgehog/Intein_dom"/>
</dbReference>
<protein>
    <recommendedName>
        <fullName evidence="4">Hedgehog/Intein (Hint) domain-containing protein</fullName>
    </recommendedName>
</protein>
<evidence type="ECO:0000256" key="2">
    <source>
        <dbReference type="ARBA" id="ARBA00022525"/>
    </source>
</evidence>
<dbReference type="SUPFAM" id="SSF51294">
    <property type="entry name" value="Hedgehog/intein (Hint) domain"/>
    <property type="match status" value="1"/>
</dbReference>
<reference evidence="5 6" key="1">
    <citation type="submission" date="2020-03" db="EMBL/GenBank/DDBJ databases">
        <title>Bacterial isolates of synthetic phycosphere.</title>
        <authorList>
            <person name="Fu H."/>
            <person name="Moran M.A."/>
        </authorList>
    </citation>
    <scope>NUCLEOTIDE SEQUENCE [LARGE SCALE GENOMIC DNA]</scope>
    <source>
        <strain evidence="5 6">HF1</strain>
    </source>
</reference>
<organism evidence="5 6">
    <name type="scientific">Marivivens donghaensis</name>
    <dbReference type="NCBI Taxonomy" id="1699413"/>
    <lineage>
        <taxon>Bacteria</taxon>
        <taxon>Pseudomonadati</taxon>
        <taxon>Pseudomonadota</taxon>
        <taxon>Alphaproteobacteria</taxon>
        <taxon>Rhodobacterales</taxon>
        <taxon>Paracoccaceae</taxon>
        <taxon>Marivivens group</taxon>
        <taxon>Marivivens</taxon>
    </lineage>
</organism>
<dbReference type="Gene3D" id="2.150.10.10">
    <property type="entry name" value="Serralysin-like metalloprotease, C-terminal"/>
    <property type="match status" value="6"/>
</dbReference>
<name>A0ABX0VZ91_9RHOB</name>
<comment type="caution">
    <text evidence="5">The sequence shown here is derived from an EMBL/GenBank/DDBJ whole genome shotgun (WGS) entry which is preliminary data.</text>
</comment>
<dbReference type="InterPro" id="IPR036844">
    <property type="entry name" value="Hint_dom_sf"/>
</dbReference>
<evidence type="ECO:0000256" key="3">
    <source>
        <dbReference type="SAM" id="MobiDB-lite"/>
    </source>
</evidence>
<evidence type="ECO:0000259" key="4">
    <source>
        <dbReference type="Pfam" id="PF13403"/>
    </source>
</evidence>
<evidence type="ECO:0000256" key="1">
    <source>
        <dbReference type="ARBA" id="ARBA00004613"/>
    </source>
</evidence>
<dbReference type="RefSeq" id="WP_167637887.1">
    <property type="nucleotide sequence ID" value="NZ_JAATOP010000005.1"/>
</dbReference>
<dbReference type="InterPro" id="IPR018511">
    <property type="entry name" value="Hemolysin-typ_Ca-bd_CS"/>
</dbReference>
<proteinExistence type="predicted"/>
<dbReference type="SUPFAM" id="SSF51120">
    <property type="entry name" value="beta-Roll"/>
    <property type="match status" value="5"/>
</dbReference>
<keyword evidence="2" id="KW-0964">Secreted</keyword>
<dbReference type="PANTHER" id="PTHR38340">
    <property type="entry name" value="S-LAYER PROTEIN"/>
    <property type="match status" value="1"/>
</dbReference>
<dbReference type="Pfam" id="PF13403">
    <property type="entry name" value="Hint_2"/>
    <property type="match status" value="1"/>
</dbReference>
<dbReference type="PROSITE" id="PS00330">
    <property type="entry name" value="HEMOLYSIN_CALCIUM"/>
    <property type="match status" value="5"/>
</dbReference>
<dbReference type="Pfam" id="PF00353">
    <property type="entry name" value="HemolysinCabind"/>
    <property type="match status" value="8"/>
</dbReference>
<keyword evidence="6" id="KW-1185">Reference proteome</keyword>
<dbReference type="PRINTS" id="PR00313">
    <property type="entry name" value="CABNDNGRPT"/>
</dbReference>
<dbReference type="InterPro" id="IPR011049">
    <property type="entry name" value="Serralysin-like_metalloprot_C"/>
</dbReference>
<dbReference type="InterPro" id="IPR001343">
    <property type="entry name" value="Hemolysn_Ca-bd"/>
</dbReference>
<feature type="region of interest" description="Disordered" evidence="3">
    <location>
        <begin position="549"/>
        <end position="569"/>
    </location>
</feature>
<dbReference type="Proteomes" id="UP000709466">
    <property type="component" value="Unassembled WGS sequence"/>
</dbReference>